<feature type="transmembrane region" description="Helical" evidence="1">
    <location>
        <begin position="562"/>
        <end position="579"/>
    </location>
</feature>
<keyword evidence="1" id="KW-1133">Transmembrane helix</keyword>
<dbReference type="RefSeq" id="WP_228352643.1">
    <property type="nucleotide sequence ID" value="NZ_JACEGA010000001.1"/>
</dbReference>
<reference evidence="2 3" key="1">
    <citation type="submission" date="2020-07" db="EMBL/GenBank/DDBJ databases">
        <title>Characterization and genome sequencing of isolate MD1, a novel member within the family Lachnospiraceae.</title>
        <authorList>
            <person name="Rettenmaier R."/>
            <person name="Di Bello L."/>
            <person name="Zinser C."/>
            <person name="Scheitz K."/>
            <person name="Liebl W."/>
            <person name="Zverlov V."/>
        </authorList>
    </citation>
    <scope>NUCLEOTIDE SEQUENCE [LARGE SCALE GENOMIC DNA]</scope>
    <source>
        <strain evidence="2 3">MD1</strain>
    </source>
</reference>
<name>A0A839K001_9FIRM</name>
<dbReference type="EMBL" id="JACEGA010000001">
    <property type="protein sequence ID" value="MBB2182956.1"/>
    <property type="molecule type" value="Genomic_DNA"/>
</dbReference>
<keyword evidence="3" id="KW-1185">Reference proteome</keyword>
<proteinExistence type="predicted"/>
<feature type="transmembrane region" description="Helical" evidence="1">
    <location>
        <begin position="519"/>
        <end position="542"/>
    </location>
</feature>
<feature type="transmembrane region" description="Helical" evidence="1">
    <location>
        <begin position="12"/>
        <end position="33"/>
    </location>
</feature>
<feature type="transmembrane region" description="Helical" evidence="1">
    <location>
        <begin position="89"/>
        <end position="107"/>
    </location>
</feature>
<comment type="caution">
    <text evidence="2">The sequence shown here is derived from an EMBL/GenBank/DDBJ whole genome shotgun (WGS) entry which is preliminary data.</text>
</comment>
<gene>
    <name evidence="2" type="ORF">H0486_08705</name>
</gene>
<feature type="transmembrane region" description="Helical" evidence="1">
    <location>
        <begin position="113"/>
        <end position="136"/>
    </location>
</feature>
<dbReference type="InterPro" id="IPR051533">
    <property type="entry name" value="WaaL-like"/>
</dbReference>
<dbReference type="Proteomes" id="UP000574276">
    <property type="component" value="Unassembled WGS sequence"/>
</dbReference>
<accession>A0A839K001</accession>
<feature type="transmembrane region" description="Helical" evidence="1">
    <location>
        <begin position="214"/>
        <end position="233"/>
    </location>
</feature>
<dbReference type="GO" id="GO:0016874">
    <property type="term" value="F:ligase activity"/>
    <property type="evidence" value="ECO:0007669"/>
    <property type="project" value="UniProtKB-KW"/>
</dbReference>
<organism evidence="2 3">
    <name type="scientific">Variimorphobacter saccharofermentans</name>
    <dbReference type="NCBI Taxonomy" id="2755051"/>
    <lineage>
        <taxon>Bacteria</taxon>
        <taxon>Bacillati</taxon>
        <taxon>Bacillota</taxon>
        <taxon>Clostridia</taxon>
        <taxon>Lachnospirales</taxon>
        <taxon>Lachnospiraceae</taxon>
        <taxon>Variimorphobacter</taxon>
    </lineage>
</organism>
<dbReference type="PANTHER" id="PTHR37422:SF13">
    <property type="entry name" value="LIPOPOLYSACCHARIDE BIOSYNTHESIS PROTEIN PA4999-RELATED"/>
    <property type="match status" value="1"/>
</dbReference>
<evidence type="ECO:0000256" key="1">
    <source>
        <dbReference type="SAM" id="Phobius"/>
    </source>
</evidence>
<feature type="transmembrane region" description="Helical" evidence="1">
    <location>
        <begin position="293"/>
        <end position="315"/>
    </location>
</feature>
<keyword evidence="1" id="KW-0812">Transmembrane</keyword>
<feature type="transmembrane region" description="Helical" evidence="1">
    <location>
        <begin position="585"/>
        <end position="602"/>
    </location>
</feature>
<dbReference type="PANTHER" id="PTHR37422">
    <property type="entry name" value="TEICHURONIC ACID BIOSYNTHESIS PROTEIN TUAE"/>
    <property type="match status" value="1"/>
</dbReference>
<sequence>MRQKKQKKEFNDLLIPIIIILAVLPFVTRLIIYQSGLSQYTWFSDNDAITDFFSYYKSYVFILISILCTIVSAIYILLHKKDGKEYKPFVLIGIYILLAILSTIFSVDRKLSILGGISHFENVFVIIGYAAMLFYTYCINKSEQDYRIILKAIITSSVLLCIIGFMQMFGKDPVSFPIIQKLIIPRQYWGKLGEISFNLTSNAVSLTLFNSNYASVYLAMLIPFLLSIVMPINNDSKNTIKNNPLHRKQYIILLIVMSLMILLFKTYSRAGLVAMLTSVSVLLIFYHRQWKSYWKSICIVSASVAILFVGIDAIYEFRYIHKITGTFRSFTNTQNQNSLEEIITEKDQILIRYQGEEIIVSYENEDDSEAPFLTFWDKEGKNISEHYDSANRTIQYTPFEKLQFYIEKEETLHSNILYCVIDGITWRFMYSDLDGYVYINDFGKADKLTRVNRFGFRNTEHIGSGRGYIWSRSIPLLKETILLGKGPDTYPIVFPQSDYVGKANNCKTPYTLIEKPHNMYLMTGIHTGILSLIAVITFYMLYLVQSIRIYRKCKLNTLTERIGIGCLMSTLSFMINGIFNDSSIQTTPLFIIFLGLGMDINHKLRVNK</sequence>
<feature type="transmembrane region" description="Helical" evidence="1">
    <location>
        <begin position="148"/>
        <end position="169"/>
    </location>
</feature>
<feature type="transmembrane region" description="Helical" evidence="1">
    <location>
        <begin position="245"/>
        <end position="264"/>
    </location>
</feature>
<protein>
    <submittedName>
        <fullName evidence="2">O-antigen ligase family protein</fullName>
    </submittedName>
</protein>
<keyword evidence="2" id="KW-0436">Ligase</keyword>
<evidence type="ECO:0000313" key="2">
    <source>
        <dbReference type="EMBL" id="MBB2182956.1"/>
    </source>
</evidence>
<evidence type="ECO:0000313" key="3">
    <source>
        <dbReference type="Proteomes" id="UP000574276"/>
    </source>
</evidence>
<dbReference type="AlphaFoldDB" id="A0A839K001"/>
<keyword evidence="1" id="KW-0472">Membrane</keyword>
<feature type="transmembrane region" description="Helical" evidence="1">
    <location>
        <begin position="270"/>
        <end position="286"/>
    </location>
</feature>
<feature type="transmembrane region" description="Helical" evidence="1">
    <location>
        <begin position="53"/>
        <end position="77"/>
    </location>
</feature>